<feature type="region of interest" description="Disordered" evidence="1">
    <location>
        <begin position="45"/>
        <end position="69"/>
    </location>
</feature>
<sequence length="223" mass="25100">MTDFEKLIQFIIPKVIMSRIDSHSQEEQVIDLLADNCFCERGNKSAAKNDGNGASTDGWPTSSHNSPEITCSPSPCVFDPIDAAQDSENCLRPDRNVSRSPSPSTPGSSGTFDWSPRTRRRGSPSSRRGSACSGYEQYQRSLLEVPMVMDYGDASSDDLSSEWDSDVSEVPRTKTDVCGELWEYSVRQQSEMKIFYTLRQTTTLEEIKKRKWGWIGYPEKSTR</sequence>
<organism evidence="2 3">
    <name type="scientific">Cryptolaemus montrouzieri</name>
    <dbReference type="NCBI Taxonomy" id="559131"/>
    <lineage>
        <taxon>Eukaryota</taxon>
        <taxon>Metazoa</taxon>
        <taxon>Ecdysozoa</taxon>
        <taxon>Arthropoda</taxon>
        <taxon>Hexapoda</taxon>
        <taxon>Insecta</taxon>
        <taxon>Pterygota</taxon>
        <taxon>Neoptera</taxon>
        <taxon>Endopterygota</taxon>
        <taxon>Coleoptera</taxon>
        <taxon>Polyphaga</taxon>
        <taxon>Cucujiformia</taxon>
        <taxon>Coccinelloidea</taxon>
        <taxon>Coccinellidae</taxon>
        <taxon>Scymninae</taxon>
        <taxon>Scymnini</taxon>
        <taxon>Cryptolaemus</taxon>
    </lineage>
</organism>
<keyword evidence="3" id="KW-1185">Reference proteome</keyword>
<feature type="compositionally biased region" description="Polar residues" evidence="1">
    <location>
        <begin position="52"/>
        <end position="69"/>
    </location>
</feature>
<comment type="caution">
    <text evidence="2">The sequence shown here is derived from an EMBL/GenBank/DDBJ whole genome shotgun (WGS) entry which is preliminary data.</text>
</comment>
<proteinExistence type="predicted"/>
<evidence type="ECO:0000256" key="1">
    <source>
        <dbReference type="SAM" id="MobiDB-lite"/>
    </source>
</evidence>
<dbReference type="EMBL" id="JABFTP020000001">
    <property type="protein sequence ID" value="KAL3267455.1"/>
    <property type="molecule type" value="Genomic_DNA"/>
</dbReference>
<feature type="compositionally biased region" description="Low complexity" evidence="1">
    <location>
        <begin position="100"/>
        <end position="111"/>
    </location>
</feature>
<gene>
    <name evidence="2" type="ORF">HHI36_011579</name>
</gene>
<feature type="region of interest" description="Disordered" evidence="1">
    <location>
        <begin position="91"/>
        <end position="133"/>
    </location>
</feature>
<reference evidence="2 3" key="1">
    <citation type="journal article" date="2021" name="BMC Biol.">
        <title>Horizontally acquired antibacterial genes associated with adaptive radiation of ladybird beetles.</title>
        <authorList>
            <person name="Li H.S."/>
            <person name="Tang X.F."/>
            <person name="Huang Y.H."/>
            <person name="Xu Z.Y."/>
            <person name="Chen M.L."/>
            <person name="Du X.Y."/>
            <person name="Qiu B.Y."/>
            <person name="Chen P.T."/>
            <person name="Zhang W."/>
            <person name="Slipinski A."/>
            <person name="Escalona H.E."/>
            <person name="Waterhouse R.M."/>
            <person name="Zwick A."/>
            <person name="Pang H."/>
        </authorList>
    </citation>
    <scope>NUCLEOTIDE SEQUENCE [LARGE SCALE GENOMIC DNA]</scope>
    <source>
        <strain evidence="2">SYSU2018</strain>
    </source>
</reference>
<dbReference type="AlphaFoldDB" id="A0ABD2MMH9"/>
<protein>
    <submittedName>
        <fullName evidence="2">Uncharacterized protein</fullName>
    </submittedName>
</protein>
<evidence type="ECO:0000313" key="3">
    <source>
        <dbReference type="Proteomes" id="UP001516400"/>
    </source>
</evidence>
<dbReference type="Proteomes" id="UP001516400">
    <property type="component" value="Unassembled WGS sequence"/>
</dbReference>
<evidence type="ECO:0000313" key="2">
    <source>
        <dbReference type="EMBL" id="KAL3267455.1"/>
    </source>
</evidence>
<accession>A0ABD2MMH9</accession>
<name>A0ABD2MMH9_9CUCU</name>